<dbReference type="GO" id="GO:0005509">
    <property type="term" value="F:calcium ion binding"/>
    <property type="evidence" value="ECO:0007669"/>
    <property type="project" value="InterPro"/>
</dbReference>
<dbReference type="PROSITE" id="PS50222">
    <property type="entry name" value="EF_HAND_2"/>
    <property type="match status" value="1"/>
</dbReference>
<dbReference type="AlphaFoldDB" id="A0A0B2NY63"/>
<proteinExistence type="predicted"/>
<protein>
    <recommendedName>
        <fullName evidence="2">EF-hand domain-containing protein</fullName>
    </recommendedName>
</protein>
<dbReference type="EMBL" id="KN671175">
    <property type="protein sequence ID" value="KHN00158.1"/>
    <property type="molecule type" value="Genomic_DNA"/>
</dbReference>
<evidence type="ECO:0000313" key="3">
    <source>
        <dbReference type="EMBL" id="KHN00158.1"/>
    </source>
</evidence>
<reference evidence="3" key="1">
    <citation type="submission" date="2014-07" db="EMBL/GenBank/DDBJ databases">
        <title>Identification of a novel salt tolerance gene in wild soybean by whole-genome sequencing.</title>
        <authorList>
            <person name="Lam H.-M."/>
            <person name="Qi X."/>
            <person name="Li M.-W."/>
            <person name="Liu X."/>
            <person name="Xie M."/>
            <person name="Ni M."/>
            <person name="Xu X."/>
        </authorList>
    </citation>
    <scope>NUCLEOTIDE SEQUENCE [LARGE SCALE GENOMIC DNA]</scope>
    <source>
        <tissue evidence="3">Root</tissue>
    </source>
</reference>
<evidence type="ECO:0000256" key="1">
    <source>
        <dbReference type="SAM" id="MobiDB-lite"/>
    </source>
</evidence>
<gene>
    <name evidence="3" type="ORF">glysoja_028686</name>
</gene>
<feature type="region of interest" description="Disordered" evidence="1">
    <location>
        <begin position="36"/>
        <end position="97"/>
    </location>
</feature>
<dbReference type="InterPro" id="IPR002048">
    <property type="entry name" value="EF_hand_dom"/>
</dbReference>
<name>A0A0B2NY63_GLYSO</name>
<feature type="domain" description="EF-hand" evidence="2">
    <location>
        <begin position="1"/>
        <end position="27"/>
    </location>
</feature>
<accession>A0A0B2NY63</accession>
<dbReference type="Proteomes" id="UP000053555">
    <property type="component" value="Unassembled WGS sequence"/>
</dbReference>
<organism evidence="3">
    <name type="scientific">Glycine soja</name>
    <name type="common">Wild soybean</name>
    <dbReference type="NCBI Taxonomy" id="3848"/>
    <lineage>
        <taxon>Eukaryota</taxon>
        <taxon>Viridiplantae</taxon>
        <taxon>Streptophyta</taxon>
        <taxon>Embryophyta</taxon>
        <taxon>Tracheophyta</taxon>
        <taxon>Spermatophyta</taxon>
        <taxon>Magnoliopsida</taxon>
        <taxon>eudicotyledons</taxon>
        <taxon>Gunneridae</taxon>
        <taxon>Pentapetalae</taxon>
        <taxon>rosids</taxon>
        <taxon>fabids</taxon>
        <taxon>Fabales</taxon>
        <taxon>Fabaceae</taxon>
        <taxon>Papilionoideae</taxon>
        <taxon>50 kb inversion clade</taxon>
        <taxon>NPAAA clade</taxon>
        <taxon>indigoferoid/millettioid clade</taxon>
        <taxon>Phaseoleae</taxon>
        <taxon>Glycine</taxon>
        <taxon>Glycine subgen. Soja</taxon>
    </lineage>
</organism>
<dbReference type="InterPro" id="IPR018247">
    <property type="entry name" value="EF_Hand_1_Ca_BS"/>
</dbReference>
<sequence>MEDLDTDHDGFINLSEFAAFCRSDTAEHRAPRCLQPVRSGQERPHIRHGALPGAEPPRNEVLRGGMPQHDQIRGFRRRRQRQLPRVQADDEQQSRKC</sequence>
<dbReference type="PROSITE" id="PS00018">
    <property type="entry name" value="EF_HAND_1"/>
    <property type="match status" value="1"/>
</dbReference>
<evidence type="ECO:0000259" key="2">
    <source>
        <dbReference type="PROSITE" id="PS50222"/>
    </source>
</evidence>